<evidence type="ECO:0000313" key="3">
    <source>
        <dbReference type="EMBL" id="SFW60549.1"/>
    </source>
</evidence>
<evidence type="ECO:0008006" key="5">
    <source>
        <dbReference type="Google" id="ProtNLM"/>
    </source>
</evidence>
<evidence type="ECO:0000256" key="1">
    <source>
        <dbReference type="SAM" id="MobiDB-lite"/>
    </source>
</evidence>
<keyword evidence="2" id="KW-0732">Signal</keyword>
<feature type="compositionally biased region" description="Low complexity" evidence="1">
    <location>
        <begin position="120"/>
        <end position="135"/>
    </location>
</feature>
<organism evidence="3 4">
    <name type="scientific">Desulfovibrio desulfuricans</name>
    <dbReference type="NCBI Taxonomy" id="876"/>
    <lineage>
        <taxon>Bacteria</taxon>
        <taxon>Pseudomonadati</taxon>
        <taxon>Thermodesulfobacteriota</taxon>
        <taxon>Desulfovibrionia</taxon>
        <taxon>Desulfovibrionales</taxon>
        <taxon>Desulfovibrionaceae</taxon>
        <taxon>Desulfovibrio</taxon>
    </lineage>
</organism>
<dbReference type="InterPro" id="IPR019613">
    <property type="entry name" value="DUF4198"/>
</dbReference>
<feature type="compositionally biased region" description="Basic and acidic residues" evidence="1">
    <location>
        <begin position="53"/>
        <end position="86"/>
    </location>
</feature>
<gene>
    <name evidence="3" type="ORF">SAMN02910291_02063</name>
</gene>
<dbReference type="Proteomes" id="UP000182680">
    <property type="component" value="Unassembled WGS sequence"/>
</dbReference>
<dbReference type="AlphaFoldDB" id="A0AA94HTY0"/>
<evidence type="ECO:0000313" key="4">
    <source>
        <dbReference type="Proteomes" id="UP000182680"/>
    </source>
</evidence>
<comment type="caution">
    <text evidence="3">The sequence shown here is derived from an EMBL/GenBank/DDBJ whole genome shotgun (WGS) entry which is preliminary data.</text>
</comment>
<reference evidence="4" key="1">
    <citation type="submission" date="2016-11" db="EMBL/GenBank/DDBJ databases">
        <authorList>
            <person name="Jaros S."/>
            <person name="Januszkiewicz K."/>
            <person name="Wedrychowicz H."/>
        </authorList>
    </citation>
    <scope>NUCLEOTIDE SEQUENCE [LARGE SCALE GENOMIC DNA]</scope>
    <source>
        <strain evidence="4">DSM 7057</strain>
    </source>
</reference>
<dbReference type="Pfam" id="PF10670">
    <property type="entry name" value="DUF4198"/>
    <property type="match status" value="1"/>
</dbReference>
<name>A0AA94HTY0_DESDE</name>
<accession>A0AA94HTY0</accession>
<dbReference type="RefSeq" id="WP_072312162.1">
    <property type="nucleotide sequence ID" value="NZ_FPIW01000042.1"/>
</dbReference>
<proteinExistence type="predicted"/>
<feature type="signal peptide" evidence="2">
    <location>
        <begin position="1"/>
        <end position="25"/>
    </location>
</feature>
<dbReference type="EMBL" id="FPIW01000042">
    <property type="protein sequence ID" value="SFW60549.1"/>
    <property type="molecule type" value="Genomic_DNA"/>
</dbReference>
<feature type="compositionally biased region" description="Low complexity" evidence="1">
    <location>
        <begin position="87"/>
        <end position="111"/>
    </location>
</feature>
<protein>
    <recommendedName>
        <fullName evidence="5">DUF4198 domain-containing protein</fullName>
    </recommendedName>
</protein>
<sequence>MPRISFLHTLPRTAAIIFSATMCMAALCGLTAASAGAQVTLLVPSQPSIEAPAKTEKAEPAGKREDEKQEGRQSAPKTEKNTDAGKNKTAPAKAAPQPAAPPQGQGASPTAEQDPGQSTAATAGQPAAQPAEETQTPPPAPELPAIDEQVDVLITMMRPFQNQGLVMDMPQLFAVLRYDNASPVKDGLIQPERRDLLGDVEEIGYLDQKAWGANVALAHPGLYQFIIEGRPWWDAAHGQFLQHYVKAVLPVHGVERGWDQPVGQTFEIQPLVRPFGLTAPALFSGVVLLHGKPLANASVRMSRINTEKRTVPTPWHEEMAARSDKAGQFSFVLNQPGWWYCIATAPGDPLKGPDGQPKALNLGAVFWLYVDGAADARKR</sequence>
<evidence type="ECO:0000256" key="2">
    <source>
        <dbReference type="SAM" id="SignalP"/>
    </source>
</evidence>
<feature type="region of interest" description="Disordered" evidence="1">
    <location>
        <begin position="50"/>
        <end position="143"/>
    </location>
</feature>
<feature type="chain" id="PRO_5041673582" description="DUF4198 domain-containing protein" evidence="2">
    <location>
        <begin position="26"/>
        <end position="379"/>
    </location>
</feature>